<dbReference type="SUPFAM" id="SSF56281">
    <property type="entry name" value="Metallo-hydrolase/oxidoreductase"/>
    <property type="match status" value="1"/>
</dbReference>
<dbReference type="PANTHER" id="PTHR46018">
    <property type="entry name" value="ZINC PHOSPHODIESTERASE ELAC PROTEIN 1"/>
    <property type="match status" value="1"/>
</dbReference>
<dbReference type="HAMAP" id="MF_01818">
    <property type="entry name" value="RNase_Z_BN"/>
    <property type="match status" value="1"/>
</dbReference>
<keyword evidence="6" id="KW-0255">Endonuclease</keyword>
<dbReference type="InterPro" id="IPR036866">
    <property type="entry name" value="RibonucZ/Hydroxyglut_hydro"/>
</dbReference>
<comment type="subunit">
    <text evidence="2">Homodimer.</text>
</comment>
<dbReference type="GO" id="GO:0046872">
    <property type="term" value="F:metal ion binding"/>
    <property type="evidence" value="ECO:0007669"/>
    <property type="project" value="UniProtKB-KW"/>
</dbReference>
<evidence type="ECO:0000259" key="9">
    <source>
        <dbReference type="Pfam" id="PF13691"/>
    </source>
</evidence>
<reference evidence="10 11" key="1">
    <citation type="submission" date="2019-07" db="EMBL/GenBank/DDBJ databases">
        <title>Rhodotorula toruloides NBRC10032 genome sequencing.</title>
        <authorList>
            <person name="Shida Y."/>
            <person name="Takaku H."/>
            <person name="Ogasawara W."/>
            <person name="Mori K."/>
        </authorList>
    </citation>
    <scope>NUCLEOTIDE SEQUENCE [LARGE SCALE GENOMIC DNA]</scope>
    <source>
        <strain evidence="10 11">NBRC10032</strain>
    </source>
</reference>
<keyword evidence="5" id="KW-0479">Metal-binding</keyword>
<evidence type="ECO:0000256" key="7">
    <source>
        <dbReference type="ARBA" id="ARBA00022801"/>
    </source>
</evidence>
<protein>
    <submittedName>
        <fullName evidence="10">Ribonuclease Z</fullName>
    </submittedName>
</protein>
<keyword evidence="3" id="KW-0819">tRNA processing</keyword>
<dbReference type="Pfam" id="PF13691">
    <property type="entry name" value="Lactamase_B_4"/>
    <property type="match status" value="1"/>
</dbReference>
<gene>
    <name evidence="10" type="ORF">Rt10032_c04g2150</name>
</gene>
<dbReference type="OrthoDB" id="527344at2759"/>
<evidence type="ECO:0000256" key="1">
    <source>
        <dbReference type="ARBA" id="ARBA00001947"/>
    </source>
</evidence>
<dbReference type="Gene3D" id="3.60.15.10">
    <property type="entry name" value="Ribonuclease Z/Hydroxyacylglutathione hydrolase-like"/>
    <property type="match status" value="1"/>
</dbReference>
<evidence type="ECO:0000256" key="5">
    <source>
        <dbReference type="ARBA" id="ARBA00022723"/>
    </source>
</evidence>
<evidence type="ECO:0000313" key="11">
    <source>
        <dbReference type="Proteomes" id="UP000321518"/>
    </source>
</evidence>
<dbReference type="EMBL" id="BJWK01000004">
    <property type="protein sequence ID" value="GEM08133.1"/>
    <property type="molecule type" value="Genomic_DNA"/>
</dbReference>
<evidence type="ECO:0000313" key="10">
    <source>
        <dbReference type="EMBL" id="GEM08133.1"/>
    </source>
</evidence>
<dbReference type="PANTHER" id="PTHR46018:SF2">
    <property type="entry name" value="ZINC PHOSPHODIESTERASE ELAC PROTEIN 1"/>
    <property type="match status" value="1"/>
</dbReference>
<evidence type="ECO:0000256" key="3">
    <source>
        <dbReference type="ARBA" id="ARBA00022694"/>
    </source>
</evidence>
<dbReference type="AlphaFoldDB" id="A0A511KCN4"/>
<keyword evidence="8" id="KW-0862">Zinc</keyword>
<comment type="cofactor">
    <cofactor evidence="1">
        <name>Zn(2+)</name>
        <dbReference type="ChEBI" id="CHEBI:29105"/>
    </cofactor>
</comment>
<keyword evidence="4" id="KW-0540">Nuclease</keyword>
<evidence type="ECO:0000256" key="4">
    <source>
        <dbReference type="ARBA" id="ARBA00022722"/>
    </source>
</evidence>
<dbReference type="InterPro" id="IPR027794">
    <property type="entry name" value="tRNase_Z_dom"/>
</dbReference>
<dbReference type="GO" id="GO:0005634">
    <property type="term" value="C:nucleus"/>
    <property type="evidence" value="ECO:0007669"/>
    <property type="project" value="TreeGrafter"/>
</dbReference>
<dbReference type="GO" id="GO:0042781">
    <property type="term" value="F:3'-tRNA processing endoribonuclease activity"/>
    <property type="evidence" value="ECO:0007669"/>
    <property type="project" value="TreeGrafter"/>
</dbReference>
<dbReference type="InterPro" id="IPR013471">
    <property type="entry name" value="RNase_Z/BN"/>
</dbReference>
<feature type="domain" description="tRNase Z endonuclease" evidence="9">
    <location>
        <begin position="21"/>
        <end position="69"/>
    </location>
</feature>
<organism evidence="10 11">
    <name type="scientific">Rhodotorula toruloides</name>
    <name type="common">Yeast</name>
    <name type="synonym">Rhodosporidium toruloides</name>
    <dbReference type="NCBI Taxonomy" id="5286"/>
    <lineage>
        <taxon>Eukaryota</taxon>
        <taxon>Fungi</taxon>
        <taxon>Dikarya</taxon>
        <taxon>Basidiomycota</taxon>
        <taxon>Pucciniomycotina</taxon>
        <taxon>Microbotryomycetes</taxon>
        <taxon>Sporidiobolales</taxon>
        <taxon>Sporidiobolaceae</taxon>
        <taxon>Rhodotorula</taxon>
    </lineage>
</organism>
<comment type="caution">
    <text evidence="10">The sequence shown here is derived from an EMBL/GenBank/DDBJ whole genome shotgun (WGS) entry which is preliminary data.</text>
</comment>
<proteinExistence type="inferred from homology"/>
<evidence type="ECO:0000256" key="2">
    <source>
        <dbReference type="ARBA" id="ARBA00011738"/>
    </source>
</evidence>
<name>A0A511KCN4_RHOTO</name>
<dbReference type="Proteomes" id="UP000321518">
    <property type="component" value="Unassembled WGS sequence"/>
</dbReference>
<sequence>MPIDSIGIIFLGTAAGKPSTTRNVSSLAVRLDSKLWVFDVGEGTQHRFIDPRCKLSLSKVSRIFITHMHGELSSPRCWRGDHINGLPGLLCTISAGEGSVLPGESDPRLDNAQQNPPTEIYGPAGLRLFLRTTLTLTASILSRPYVVHELLFPGEETSTGELHPSERKGRDIRMGEDGFWRDLVSETEGGSVSVGAGPILHTINCIGYFLSEAPRPLPIQPSLFIPHLRNPTNAAALAAEGIKNPLSLLSLIQTERKSVTLADGTVLEPPALDPNGGRKIVILGDTYDASAMLPLVNPDNDDLVDVVVHEATNAFLPDLDDSQHPSKLRDGKPTTLESVTETACSHGHSTPQGAATFARRAGARTLLLNHLSVKYADADADEAERAMGPESREKARAMVREIERHADDVLRGGSSGEGERRVWAARDFWEFDVVRRDKRAKEKGKRT</sequence>
<keyword evidence="7" id="KW-0378">Hydrolase</keyword>
<evidence type="ECO:0000256" key="6">
    <source>
        <dbReference type="ARBA" id="ARBA00022759"/>
    </source>
</evidence>
<evidence type="ECO:0000256" key="8">
    <source>
        <dbReference type="ARBA" id="ARBA00022833"/>
    </source>
</evidence>
<accession>A0A511KCN4</accession>